<dbReference type="PANTHER" id="PTHR10629:SF52">
    <property type="entry name" value="DNA (CYTOSINE-5)-METHYLTRANSFERASE 1"/>
    <property type="match status" value="1"/>
</dbReference>
<dbReference type="GO" id="GO:0044027">
    <property type="term" value="P:negative regulation of gene expression via chromosomal CpG island methylation"/>
    <property type="evidence" value="ECO:0007669"/>
    <property type="project" value="TreeGrafter"/>
</dbReference>
<keyword evidence="2 6" id="KW-0489">Methyltransferase</keyword>
<name>A0A9Y1BPP6_9ARCH</name>
<evidence type="ECO:0000313" key="6">
    <source>
        <dbReference type="EMBL" id="UJG42961.1"/>
    </source>
</evidence>
<evidence type="ECO:0000256" key="2">
    <source>
        <dbReference type="ARBA" id="ARBA00022603"/>
    </source>
</evidence>
<comment type="similarity">
    <text evidence="5">Belongs to the class I-like SAM-binding methyltransferase superfamily. C5-methyltransferase family.</text>
</comment>
<sequence>MSESNIDHGFIDLFSGAGGFSSGFRLAGFKELLVIERNLSAIKTYNLNLPDAICINDDIRNIHSLEIERKCYQKPTVVLASPPCEPFTSANTKRKPTTWERFFEDPQGDLIFHAIRIIKDLNPEFFVIENVVPIIDGEGREIILEAFADSKFPTIYFNVIRAEKHGSPSSRKRVFISNINLDLEKKKIVTVGQVLSGLQDPSYPNDLPNHFLTPIPDKIQKRIHQIKPGNAAVYFEGASSEKLNWIRLDKNKLSPTVMGKSRFIHFDQDRALTIREHGRLMTFPDYYEFTGTVEEMYNQVGEAVPPLISYLIAKKIKEKISES</sequence>
<dbReference type="REBASE" id="963448">
    <property type="entry name" value="M.HenPR6ORF11365P"/>
</dbReference>
<organism evidence="6">
    <name type="scientific">Candidatus Heimdallarchaeum endolithica</name>
    <dbReference type="NCBI Taxonomy" id="2876572"/>
    <lineage>
        <taxon>Archaea</taxon>
        <taxon>Promethearchaeati</taxon>
        <taxon>Candidatus Heimdallarchaeota</taxon>
        <taxon>Candidatus Heimdallarchaeia (ex Rinke et al. 2021) (nom. nud.)</taxon>
        <taxon>Candidatus Heimdallarchaeales</taxon>
        <taxon>Candidatus Heimdallarchaeaceae</taxon>
        <taxon>Candidatus Heimdallarchaeum</taxon>
    </lineage>
</organism>
<evidence type="ECO:0000256" key="3">
    <source>
        <dbReference type="ARBA" id="ARBA00022679"/>
    </source>
</evidence>
<dbReference type="Proteomes" id="UP001200513">
    <property type="component" value="Chromosome"/>
</dbReference>
<dbReference type="InterPro" id="IPR001525">
    <property type="entry name" value="C5_MeTfrase"/>
</dbReference>
<dbReference type="GO" id="GO:0003886">
    <property type="term" value="F:DNA (cytosine-5-)-methyltransferase activity"/>
    <property type="evidence" value="ECO:0007669"/>
    <property type="project" value="UniProtKB-EC"/>
</dbReference>
<evidence type="ECO:0000256" key="5">
    <source>
        <dbReference type="RuleBase" id="RU000416"/>
    </source>
</evidence>
<reference evidence="6" key="1">
    <citation type="journal article" date="2022" name="Nat. Microbiol.">
        <title>Unique mobile elements and scalable gene flow at the prokaryote-eukaryote boundary revealed by circularized Asgard archaea genomes.</title>
        <authorList>
            <person name="Wu F."/>
            <person name="Speth D.R."/>
            <person name="Philosof A."/>
            <person name="Cremiere A."/>
            <person name="Narayanan A."/>
            <person name="Barco R.A."/>
            <person name="Connon S.A."/>
            <person name="Amend J.P."/>
            <person name="Antoshechkin I.A."/>
            <person name="Orphan V.J."/>
        </authorList>
    </citation>
    <scope>NUCLEOTIDE SEQUENCE</scope>
    <source>
        <strain evidence="6">PR6</strain>
    </source>
</reference>
<dbReference type="EC" id="2.1.1.37" evidence="1"/>
<dbReference type="GO" id="GO:0003677">
    <property type="term" value="F:DNA binding"/>
    <property type="evidence" value="ECO:0007669"/>
    <property type="project" value="TreeGrafter"/>
</dbReference>
<dbReference type="AlphaFoldDB" id="A0A9Y1BPP6"/>
<dbReference type="SUPFAM" id="SSF53335">
    <property type="entry name" value="S-adenosyl-L-methionine-dependent methyltransferases"/>
    <property type="match status" value="1"/>
</dbReference>
<dbReference type="PRINTS" id="PR00105">
    <property type="entry name" value="C5METTRFRASE"/>
</dbReference>
<dbReference type="EMBL" id="CP084167">
    <property type="protein sequence ID" value="UJG42961.1"/>
    <property type="molecule type" value="Genomic_DNA"/>
</dbReference>
<protein>
    <recommendedName>
        <fullName evidence="1">DNA (cytosine-5-)-methyltransferase</fullName>
        <ecNumber evidence="1">2.1.1.37</ecNumber>
    </recommendedName>
</protein>
<evidence type="ECO:0000256" key="1">
    <source>
        <dbReference type="ARBA" id="ARBA00011975"/>
    </source>
</evidence>
<proteinExistence type="inferred from homology"/>
<dbReference type="Gene3D" id="3.90.120.10">
    <property type="entry name" value="DNA Methylase, subunit A, domain 2"/>
    <property type="match status" value="1"/>
</dbReference>
<dbReference type="PROSITE" id="PS51679">
    <property type="entry name" value="SAM_MT_C5"/>
    <property type="match status" value="1"/>
</dbReference>
<dbReference type="InterPro" id="IPR050390">
    <property type="entry name" value="C5-Methyltransferase"/>
</dbReference>
<dbReference type="Gene3D" id="3.40.50.150">
    <property type="entry name" value="Vaccinia Virus protein VP39"/>
    <property type="match status" value="1"/>
</dbReference>
<evidence type="ECO:0000256" key="4">
    <source>
        <dbReference type="ARBA" id="ARBA00022691"/>
    </source>
</evidence>
<dbReference type="NCBIfam" id="TIGR00675">
    <property type="entry name" value="dcm"/>
    <property type="match status" value="1"/>
</dbReference>
<dbReference type="PANTHER" id="PTHR10629">
    <property type="entry name" value="CYTOSINE-SPECIFIC METHYLTRANSFERASE"/>
    <property type="match status" value="1"/>
</dbReference>
<keyword evidence="3" id="KW-0808">Transferase</keyword>
<dbReference type="Pfam" id="PF00145">
    <property type="entry name" value="DNA_methylase"/>
    <property type="match status" value="1"/>
</dbReference>
<accession>A0A9Y1BPP6</accession>
<dbReference type="GO" id="GO:0032259">
    <property type="term" value="P:methylation"/>
    <property type="evidence" value="ECO:0007669"/>
    <property type="project" value="UniProtKB-KW"/>
</dbReference>
<keyword evidence="4" id="KW-0949">S-adenosyl-L-methionine</keyword>
<dbReference type="InterPro" id="IPR029063">
    <property type="entry name" value="SAM-dependent_MTases_sf"/>
</dbReference>
<gene>
    <name evidence="6" type="ORF">K9W46_11365</name>
</gene>